<feature type="compositionally biased region" description="Basic residues" evidence="1">
    <location>
        <begin position="441"/>
        <end position="452"/>
    </location>
</feature>
<feature type="region of interest" description="Disordered" evidence="1">
    <location>
        <begin position="351"/>
        <end position="370"/>
    </location>
</feature>
<protein>
    <submittedName>
        <fullName evidence="2">Uncharacterized protein</fullName>
    </submittedName>
</protein>
<feature type="region of interest" description="Disordered" evidence="1">
    <location>
        <begin position="288"/>
        <end position="318"/>
    </location>
</feature>
<evidence type="ECO:0000256" key="1">
    <source>
        <dbReference type="SAM" id="MobiDB-lite"/>
    </source>
</evidence>
<feature type="compositionally biased region" description="Polar residues" evidence="1">
    <location>
        <begin position="235"/>
        <end position="250"/>
    </location>
</feature>
<feature type="compositionally biased region" description="Basic and acidic residues" evidence="1">
    <location>
        <begin position="217"/>
        <end position="227"/>
    </location>
</feature>
<keyword evidence="3" id="KW-1185">Reference proteome</keyword>
<sequence>MGLSTLNSSSLKKRCLKMMKYDRKRREGSSEHQYANKMTSVDHRSKAEASSVTESVDFHEHQCRLRANNTCLRCVETLGIAHNQQKLKSNKSRAGSLAVTMSSRQKVPKTAEEFCVRLLDEIVHSVAVQAGLGFCSPRRMLTGIWEYISTEFNAANGSLPLTVAQLKALWQRHQIIGKSIFVQQNQDEMETSGQLFPRPKKVNKSSNKRLVKSLHRKSSEMQDKIARDPAASAPVTDSSSLSSAGRQQKLISHHTQTRTQLPARLCVYDNKMTRKMCHKAVGCVLDQQQQEAAHRHNNRASPPSHQRDSAFRDSRSSTAAAAAAAAAGPGGDGFNKGASCQVMTETVPVPGKDLLAMPSSSQQQQGFDKKTLSRQALSAAHPVVVDALDDNPELVSERLKMLSAIHQWSAEVMQQQQDQQRRLLQTHHQGKLHHQNDQHQKQHHHHHHQKRRGGVERGISSDYFVESSTLDVVYAAADDEKDAESVLTPPPPVAAGGEADAQLVDVNANVNVDHQHSSIMVNDVGAADDDDDDEDGQIRDDTNKEESTCNKSTFWEIDSTCADLSSANYLGSAGADPTQQHVQYLNSLLRLGRFRAGLGFKSEVFYFWDNKNWRSR</sequence>
<feature type="compositionally biased region" description="Acidic residues" evidence="1">
    <location>
        <begin position="526"/>
        <end position="535"/>
    </location>
</feature>
<reference evidence="2" key="1">
    <citation type="submission" date="2020-11" db="EMBL/GenBank/DDBJ databases">
        <authorList>
            <person name="Tran Van P."/>
        </authorList>
    </citation>
    <scope>NUCLEOTIDE SEQUENCE</scope>
</reference>
<name>A0A7R9BGJ5_9CRUS</name>
<proteinExistence type="predicted"/>
<dbReference type="Proteomes" id="UP000678499">
    <property type="component" value="Unassembled WGS sequence"/>
</dbReference>
<accession>A0A7R9BGJ5</accession>
<evidence type="ECO:0000313" key="3">
    <source>
        <dbReference type="Proteomes" id="UP000678499"/>
    </source>
</evidence>
<dbReference type="EMBL" id="CAJPEX010000148">
    <property type="protein sequence ID" value="CAG0913757.1"/>
    <property type="molecule type" value="Genomic_DNA"/>
</dbReference>
<feature type="region of interest" description="Disordered" evidence="1">
    <location>
        <begin position="213"/>
        <end position="256"/>
    </location>
</feature>
<feature type="compositionally biased region" description="Basic residues" evidence="1">
    <location>
        <begin position="424"/>
        <end position="433"/>
    </location>
</feature>
<dbReference type="EMBL" id="OA882185">
    <property type="protein sequence ID" value="CAD7273605.1"/>
    <property type="molecule type" value="Genomic_DNA"/>
</dbReference>
<feature type="compositionally biased region" description="Basic and acidic residues" evidence="1">
    <location>
        <begin position="305"/>
        <end position="315"/>
    </location>
</feature>
<gene>
    <name evidence="2" type="ORF">NMOB1V02_LOCUS1483</name>
</gene>
<feature type="region of interest" description="Disordered" evidence="1">
    <location>
        <begin position="22"/>
        <end position="48"/>
    </location>
</feature>
<dbReference type="AlphaFoldDB" id="A0A7R9BGJ5"/>
<evidence type="ECO:0000313" key="2">
    <source>
        <dbReference type="EMBL" id="CAD7273605.1"/>
    </source>
</evidence>
<feature type="compositionally biased region" description="Basic and acidic residues" evidence="1">
    <location>
        <begin position="536"/>
        <end position="545"/>
    </location>
</feature>
<feature type="region of interest" description="Disordered" evidence="1">
    <location>
        <begin position="416"/>
        <end position="455"/>
    </location>
</feature>
<feature type="region of interest" description="Disordered" evidence="1">
    <location>
        <begin position="524"/>
        <end position="545"/>
    </location>
</feature>
<organism evidence="2">
    <name type="scientific">Notodromas monacha</name>
    <dbReference type="NCBI Taxonomy" id="399045"/>
    <lineage>
        <taxon>Eukaryota</taxon>
        <taxon>Metazoa</taxon>
        <taxon>Ecdysozoa</taxon>
        <taxon>Arthropoda</taxon>
        <taxon>Crustacea</taxon>
        <taxon>Oligostraca</taxon>
        <taxon>Ostracoda</taxon>
        <taxon>Podocopa</taxon>
        <taxon>Podocopida</taxon>
        <taxon>Cypridocopina</taxon>
        <taxon>Cypridoidea</taxon>
        <taxon>Cyprididae</taxon>
        <taxon>Notodromas</taxon>
    </lineage>
</organism>